<dbReference type="InterPro" id="IPR015943">
    <property type="entry name" value="WD40/YVTN_repeat-like_dom_sf"/>
</dbReference>
<feature type="domain" description="Photosynthesis system II assembly factor Ycf48/Hcf136-like" evidence="4">
    <location>
        <begin position="157"/>
        <end position="235"/>
    </location>
</feature>
<dbReference type="GO" id="GO:0015979">
    <property type="term" value="P:photosynthesis"/>
    <property type="evidence" value="ECO:0007669"/>
    <property type="project" value="UniProtKB-KW"/>
</dbReference>
<dbReference type="RefSeq" id="WP_140668955.1">
    <property type="nucleotide sequence ID" value="NZ_RCZE01000009.1"/>
</dbReference>
<dbReference type="SUPFAM" id="SSF110296">
    <property type="entry name" value="Oligoxyloglucan reducing end-specific cellobiohydrolase"/>
    <property type="match status" value="1"/>
</dbReference>
<accession>A0A502HPP0</accession>
<keyword evidence="1" id="KW-0602">Photosynthesis</keyword>
<feature type="signal peptide" evidence="3">
    <location>
        <begin position="1"/>
        <end position="26"/>
    </location>
</feature>
<dbReference type="GO" id="GO:0009523">
    <property type="term" value="C:photosystem II"/>
    <property type="evidence" value="ECO:0007669"/>
    <property type="project" value="UniProtKB-KW"/>
</dbReference>
<evidence type="ECO:0000256" key="2">
    <source>
        <dbReference type="ARBA" id="ARBA00023276"/>
    </source>
</evidence>
<reference evidence="5 6" key="1">
    <citation type="journal article" date="2019" name="Environ. Microbiol.">
        <title>Species interactions and distinct microbial communities in high Arctic permafrost affected cryosols are associated with the CH4 and CO2 gas fluxes.</title>
        <authorList>
            <person name="Altshuler I."/>
            <person name="Hamel J."/>
            <person name="Turney S."/>
            <person name="Magnuson E."/>
            <person name="Levesque R."/>
            <person name="Greer C."/>
            <person name="Whyte L.G."/>
        </authorList>
    </citation>
    <scope>NUCLEOTIDE SEQUENCE [LARGE SCALE GENOMIC DNA]</scope>
    <source>
        <strain evidence="5 6">E3</strain>
    </source>
</reference>
<dbReference type="Gene3D" id="2.130.10.10">
    <property type="entry name" value="YVTN repeat-like/Quinoprotein amine dehydrogenase"/>
    <property type="match status" value="2"/>
</dbReference>
<dbReference type="AlphaFoldDB" id="A0A502HPP0"/>
<keyword evidence="3" id="KW-0732">Signal</keyword>
<feature type="chain" id="PRO_5021449237" evidence="3">
    <location>
        <begin position="27"/>
        <end position="358"/>
    </location>
</feature>
<keyword evidence="5" id="KW-0378">Hydrolase</keyword>
<evidence type="ECO:0000256" key="3">
    <source>
        <dbReference type="SAM" id="SignalP"/>
    </source>
</evidence>
<dbReference type="GO" id="GO:0016787">
    <property type="term" value="F:hydrolase activity"/>
    <property type="evidence" value="ECO:0007669"/>
    <property type="project" value="UniProtKB-KW"/>
</dbReference>
<dbReference type="PANTHER" id="PTHR47199">
    <property type="entry name" value="PHOTOSYSTEM II STABILITY/ASSEMBLY FACTOR HCF136, CHLOROPLASTIC"/>
    <property type="match status" value="1"/>
</dbReference>
<keyword evidence="2" id="KW-0604">Photosystem II</keyword>
<dbReference type="Pfam" id="PF14870">
    <property type="entry name" value="PSII_BNR"/>
    <property type="match status" value="2"/>
</dbReference>
<evidence type="ECO:0000259" key="4">
    <source>
        <dbReference type="Pfam" id="PF14870"/>
    </source>
</evidence>
<evidence type="ECO:0000256" key="1">
    <source>
        <dbReference type="ARBA" id="ARBA00022531"/>
    </source>
</evidence>
<sequence>MTMIKWFLLAALAYAMAVPFTRPVIAGEFADVLDTPALPSELAVRSTLTGLTHAGERLVAVGQRGHILYSDDAGQHWQQAQVPVSSDLVAVHFPTPQQGWAVGHDGVVLHSSDAGQTWTRQLDGRQVGPILLEYYQQQLASQPDDADLQHRVSDAQRMVEEGADKPFLDVWFENDQIGYIVGAFNLILRTDDGGQHWTPLLERTDNPSALNFYALRPVGDDLFIVGEQGLVLKLDRASGRFNAMPTPYNGSFFGITGKPGVALVYGLRGNVFRSTDGGVSWTKVELGLPLSITASSVTADGRIVLVSQAGHVLVSSDDGASFHIQPNTTMAPVAAAQVANGSSLVLAGTRGLRQLPLE</sequence>
<dbReference type="EMBL" id="RCZE01000009">
    <property type="protein sequence ID" value="TPG75723.1"/>
    <property type="molecule type" value="Genomic_DNA"/>
</dbReference>
<evidence type="ECO:0000313" key="6">
    <source>
        <dbReference type="Proteomes" id="UP000317933"/>
    </source>
</evidence>
<feature type="domain" description="Photosynthesis system II assembly factor Ycf48/Hcf136-like" evidence="4">
    <location>
        <begin position="60"/>
        <end position="120"/>
    </location>
</feature>
<name>A0A502HPP0_9PSED</name>
<dbReference type="InterPro" id="IPR028203">
    <property type="entry name" value="PSII_CF48-like_dom"/>
</dbReference>
<evidence type="ECO:0000313" key="5">
    <source>
        <dbReference type="EMBL" id="TPG75723.1"/>
    </source>
</evidence>
<dbReference type="CDD" id="cd15482">
    <property type="entry name" value="Sialidase_non-viral"/>
    <property type="match status" value="1"/>
</dbReference>
<proteinExistence type="predicted"/>
<protein>
    <submittedName>
        <fullName evidence="5">Glycosyl hydrolase</fullName>
    </submittedName>
</protein>
<comment type="caution">
    <text evidence="5">The sequence shown here is derived from an EMBL/GenBank/DDBJ whole genome shotgun (WGS) entry which is preliminary data.</text>
</comment>
<dbReference type="PANTHER" id="PTHR47199:SF2">
    <property type="entry name" value="PHOTOSYSTEM II STABILITY_ASSEMBLY FACTOR HCF136, CHLOROPLASTIC"/>
    <property type="match status" value="1"/>
</dbReference>
<organism evidence="5 6">
    <name type="scientific">Pseudomonas arsenicoxydans</name>
    <dbReference type="NCBI Taxonomy" id="702115"/>
    <lineage>
        <taxon>Bacteria</taxon>
        <taxon>Pseudomonadati</taxon>
        <taxon>Pseudomonadota</taxon>
        <taxon>Gammaproteobacteria</taxon>
        <taxon>Pseudomonadales</taxon>
        <taxon>Pseudomonadaceae</taxon>
        <taxon>Pseudomonas</taxon>
    </lineage>
</organism>
<gene>
    <name evidence="5" type="ORF">EAH78_19410</name>
</gene>
<dbReference type="Proteomes" id="UP000317933">
    <property type="component" value="Unassembled WGS sequence"/>
</dbReference>